<dbReference type="Pfam" id="PF01590">
    <property type="entry name" value="GAF"/>
    <property type="match status" value="4"/>
</dbReference>
<dbReference type="OrthoDB" id="419276at2"/>
<dbReference type="SUPFAM" id="SSF58104">
    <property type="entry name" value="Methyl-accepting chemotaxis protein (MCP) signaling domain"/>
    <property type="match status" value="1"/>
</dbReference>
<dbReference type="InterPro" id="IPR004089">
    <property type="entry name" value="MCPsignal_dom"/>
</dbReference>
<dbReference type="SMART" id="SM00065">
    <property type="entry name" value="GAF"/>
    <property type="match status" value="4"/>
</dbReference>
<dbReference type="AlphaFoldDB" id="A0A563VR47"/>
<organism evidence="7 8">
    <name type="scientific">Hyella patelloides LEGE 07179</name>
    <dbReference type="NCBI Taxonomy" id="945734"/>
    <lineage>
        <taxon>Bacteria</taxon>
        <taxon>Bacillati</taxon>
        <taxon>Cyanobacteriota</taxon>
        <taxon>Cyanophyceae</taxon>
        <taxon>Pleurocapsales</taxon>
        <taxon>Hyellaceae</taxon>
        <taxon>Hyella</taxon>
    </lineage>
</organism>
<evidence type="ECO:0000313" key="8">
    <source>
        <dbReference type="Proteomes" id="UP000320055"/>
    </source>
</evidence>
<reference evidence="7 8" key="1">
    <citation type="submission" date="2019-01" db="EMBL/GenBank/DDBJ databases">
        <authorList>
            <person name="Brito A."/>
        </authorList>
    </citation>
    <scope>NUCLEOTIDE SEQUENCE [LARGE SCALE GENOMIC DNA]</scope>
    <source>
        <strain evidence="7">1</strain>
    </source>
</reference>
<dbReference type="InterPro" id="IPR003660">
    <property type="entry name" value="HAMP_dom"/>
</dbReference>
<feature type="domain" description="Phytochrome chromophore attachment site" evidence="4">
    <location>
        <begin position="584"/>
        <end position="723"/>
    </location>
</feature>
<dbReference type="CDD" id="cd11386">
    <property type="entry name" value="MCP_signal"/>
    <property type="match status" value="1"/>
</dbReference>
<dbReference type="GO" id="GO:0016020">
    <property type="term" value="C:membrane"/>
    <property type="evidence" value="ECO:0007669"/>
    <property type="project" value="InterPro"/>
</dbReference>
<dbReference type="EMBL" id="CAACVJ010000140">
    <property type="protein sequence ID" value="VEP13881.1"/>
    <property type="molecule type" value="Genomic_DNA"/>
</dbReference>
<evidence type="ECO:0000259" key="4">
    <source>
        <dbReference type="PROSITE" id="PS50046"/>
    </source>
</evidence>
<dbReference type="SMART" id="SM00304">
    <property type="entry name" value="HAMP"/>
    <property type="match status" value="1"/>
</dbReference>
<feature type="domain" description="HAMP" evidence="6">
    <location>
        <begin position="764"/>
        <end position="807"/>
    </location>
</feature>
<gene>
    <name evidence="7" type="ORF">H1P_2240008</name>
</gene>
<dbReference type="PROSITE" id="PS50111">
    <property type="entry name" value="CHEMOTAXIS_TRANSDUC_2"/>
    <property type="match status" value="1"/>
</dbReference>
<dbReference type="GO" id="GO:0007165">
    <property type="term" value="P:signal transduction"/>
    <property type="evidence" value="ECO:0007669"/>
    <property type="project" value="UniProtKB-KW"/>
</dbReference>
<dbReference type="InterPro" id="IPR003018">
    <property type="entry name" value="GAF"/>
</dbReference>
<keyword evidence="1 3" id="KW-0807">Transducer</keyword>
<dbReference type="Proteomes" id="UP000320055">
    <property type="component" value="Unassembled WGS sequence"/>
</dbReference>
<dbReference type="InterPro" id="IPR016132">
    <property type="entry name" value="Phyto_chromo_attachment"/>
</dbReference>
<sequence length="1085" mass="121985">MNSNNFSFMPIMDNYQNLVDNNIPEPEITPETKPNSSDLVQRIKTSLYKQERTRTWKFIQRMRQETNFAKLLDRVVAMVRQELKATRVFVYQFHNDTQGIAIAEAVTSEEASIINEIVSCDYFGQATASHYRKQGFVIVEREPNQDFESADKLIAQASLAMPILSNTNSASSVWGLLVVQQESSRQWQEDEINLLDRITVELTLALQTARPFLAFGQQSDLANKVNQDIQKSITERLQLISNSLKVERTLVYGYHPDGSGKVLAEVIDGQWKPAGSTLEKDYFLPDHYQPYYAVDDVATKKLSLCFQEQLDALEVEAYITVPIVHNQQLIGLLSVFQHSHPRNWQESEVRLLQEYAHNLSSPVQQTAAMRNTQFQLQQKNKTIELEKGLTKMLERIRSSEKKETIWQIATQEGRKLMEVDRLAIYRFEPDWSGKFIAESVAGGWSKLIDTMLVVQDTYLQETQGGRYKHGECFAVEDIYTIGHQDCHLELLEQFEARAYAIAPIFGANKKLWGLVGAYHNQGSHKWQLEETAALRQIGLQIGIAMEQIEYIEELKEKNVRESAIINFSGQLVSRLAGLSRTSFDVDSLLNSTIEELRQVLKADRVGICQFHTDGGGEFKIESVDAKWNAVVGTDLAQVDRTYFQKNQGSYYVQGESLAVNNIDRADRSPRHLELLEKWETKAYVIAPIFLEDKLWGLLGVYQNDAPREWKTSETAIIEQVSTQIGIILQLTEYVTKLRTQEQELTTAADRERAKREQLQQGALRVLRALQPSFQGDLTVRAPLSEDEIGTIADGYNTTIQSLRELVRQVQISATKVSDTSGNNTSSVTELSDQAQQQVDRLGTALSELQLMIQCTEEVTMNAEKVGQAVREANRTVQNGDSLMEQTVDSILEVRDTVSETAKKVKRLGEASQKISKVVNLIDNFATQTNLLSLNAAIEATRAGEYGKGFAVVADEVRTLAYQSANATTEIERLVAEIQTEIGEVTAVMEVGIAQVVQGSELVDETRQSLSEIVAVTNEISGLVAGITEATKIQNKQSQTLTEAMTDVSTLANKTFANSTQISQSFQELLTTSEELQTSVSRFKVD</sequence>
<feature type="domain" description="Methyl-accepting transducer" evidence="5">
    <location>
        <begin position="812"/>
        <end position="1048"/>
    </location>
</feature>
<evidence type="ECO:0000259" key="5">
    <source>
        <dbReference type="PROSITE" id="PS50111"/>
    </source>
</evidence>
<evidence type="ECO:0000313" key="7">
    <source>
        <dbReference type="EMBL" id="VEP13881.1"/>
    </source>
</evidence>
<evidence type="ECO:0000256" key="1">
    <source>
        <dbReference type="ARBA" id="ARBA00023224"/>
    </source>
</evidence>
<dbReference type="FunFam" id="1.10.287.950:FF:000001">
    <property type="entry name" value="Methyl-accepting chemotaxis sensory transducer"/>
    <property type="match status" value="1"/>
</dbReference>
<dbReference type="RefSeq" id="WP_144872132.1">
    <property type="nucleotide sequence ID" value="NZ_LR213970.1"/>
</dbReference>
<dbReference type="CDD" id="cd06225">
    <property type="entry name" value="HAMP"/>
    <property type="match status" value="1"/>
</dbReference>
<name>A0A563VR47_9CYAN</name>
<evidence type="ECO:0000259" key="6">
    <source>
        <dbReference type="PROSITE" id="PS50885"/>
    </source>
</evidence>
<dbReference type="SMART" id="SM00283">
    <property type="entry name" value="MA"/>
    <property type="match status" value="1"/>
</dbReference>
<dbReference type="PANTHER" id="PTHR32089">
    <property type="entry name" value="METHYL-ACCEPTING CHEMOTAXIS PROTEIN MCPB"/>
    <property type="match status" value="1"/>
</dbReference>
<keyword evidence="8" id="KW-1185">Reference proteome</keyword>
<dbReference type="InterPro" id="IPR029016">
    <property type="entry name" value="GAF-like_dom_sf"/>
</dbReference>
<dbReference type="Gene3D" id="3.30.450.40">
    <property type="match status" value="4"/>
</dbReference>
<dbReference type="PANTHER" id="PTHR32089:SF114">
    <property type="entry name" value="METHYL-ACCEPTING CHEMOTAXIS PROTEIN MCPB"/>
    <property type="match status" value="1"/>
</dbReference>
<dbReference type="GO" id="GO:0006935">
    <property type="term" value="P:chemotaxis"/>
    <property type="evidence" value="ECO:0007669"/>
    <property type="project" value="UniProtKB-ARBA"/>
</dbReference>
<comment type="similarity">
    <text evidence="2">Belongs to the methyl-accepting chemotaxis (MCP) protein family.</text>
</comment>
<dbReference type="PROSITE" id="PS50885">
    <property type="entry name" value="HAMP"/>
    <property type="match status" value="1"/>
</dbReference>
<protein>
    <submittedName>
        <fullName evidence="7">Methyl-accepting chemotaxis protein</fullName>
    </submittedName>
</protein>
<dbReference type="PROSITE" id="PS50046">
    <property type="entry name" value="PHYTOCHROME_2"/>
    <property type="match status" value="3"/>
</dbReference>
<feature type="domain" description="Phytochrome chromophore attachment site" evidence="4">
    <location>
        <begin position="401"/>
        <end position="540"/>
    </location>
</feature>
<accession>A0A563VR47</accession>
<dbReference type="SUPFAM" id="SSF55781">
    <property type="entry name" value="GAF domain-like"/>
    <property type="match status" value="4"/>
</dbReference>
<proteinExistence type="inferred from homology"/>
<dbReference type="Pfam" id="PF00015">
    <property type="entry name" value="MCPsignal"/>
    <property type="match status" value="1"/>
</dbReference>
<evidence type="ECO:0000256" key="3">
    <source>
        <dbReference type="PROSITE-ProRule" id="PRU00284"/>
    </source>
</evidence>
<evidence type="ECO:0000256" key="2">
    <source>
        <dbReference type="ARBA" id="ARBA00029447"/>
    </source>
</evidence>
<dbReference type="Gene3D" id="1.10.287.950">
    <property type="entry name" value="Methyl-accepting chemotaxis protein"/>
    <property type="match status" value="1"/>
</dbReference>
<feature type="domain" description="Phytochrome chromophore attachment site" evidence="4">
    <location>
        <begin position="67"/>
        <end position="358"/>
    </location>
</feature>